<accession>A0A0P6J3M8</accession>
<protein>
    <submittedName>
        <fullName evidence="1">Uncharacterized protein</fullName>
    </submittedName>
</protein>
<proteinExistence type="predicted"/>
<name>A0A0P6J3M8_9CRUS</name>
<dbReference type="EMBL" id="GDIQ01023701">
    <property type="protein sequence ID" value="JAN71036.1"/>
    <property type="molecule type" value="Transcribed_RNA"/>
</dbReference>
<evidence type="ECO:0000313" key="1">
    <source>
        <dbReference type="EMBL" id="JAN71036.1"/>
    </source>
</evidence>
<organism evidence="1">
    <name type="scientific">Daphnia magna</name>
    <dbReference type="NCBI Taxonomy" id="35525"/>
    <lineage>
        <taxon>Eukaryota</taxon>
        <taxon>Metazoa</taxon>
        <taxon>Ecdysozoa</taxon>
        <taxon>Arthropoda</taxon>
        <taxon>Crustacea</taxon>
        <taxon>Branchiopoda</taxon>
        <taxon>Diplostraca</taxon>
        <taxon>Cladocera</taxon>
        <taxon>Anomopoda</taxon>
        <taxon>Daphniidae</taxon>
        <taxon>Daphnia</taxon>
    </lineage>
</organism>
<sequence length="74" mass="8655">MRHNTSQFNLYTIYLYLSLPPENTITIMLFIVGLHVSRGYRGSSTNKGMESSEYFSFTFSIFIQLQVESHLIQR</sequence>
<dbReference type="AlphaFoldDB" id="A0A0P6J3M8"/>
<reference evidence="1" key="1">
    <citation type="submission" date="2015-10" db="EMBL/GenBank/DDBJ databases">
        <title>EvidentialGene: Evidence-directed Construction of Complete mRNA Transcriptomes without Genomes.</title>
        <authorList>
            <person name="Gilbert D.G."/>
        </authorList>
    </citation>
    <scope>NUCLEOTIDE SEQUENCE</scope>
</reference>